<evidence type="ECO:0000313" key="2">
    <source>
        <dbReference type="EMBL" id="KAK3692141.1"/>
    </source>
</evidence>
<evidence type="ECO:0000256" key="1">
    <source>
        <dbReference type="SAM" id="MobiDB-lite"/>
    </source>
</evidence>
<keyword evidence="3" id="KW-1185">Reference proteome</keyword>
<organism evidence="2 3">
    <name type="scientific">Podospora appendiculata</name>
    <dbReference type="NCBI Taxonomy" id="314037"/>
    <lineage>
        <taxon>Eukaryota</taxon>
        <taxon>Fungi</taxon>
        <taxon>Dikarya</taxon>
        <taxon>Ascomycota</taxon>
        <taxon>Pezizomycotina</taxon>
        <taxon>Sordariomycetes</taxon>
        <taxon>Sordariomycetidae</taxon>
        <taxon>Sordariales</taxon>
        <taxon>Podosporaceae</taxon>
        <taxon>Podospora</taxon>
    </lineage>
</organism>
<reference evidence="2" key="1">
    <citation type="journal article" date="2023" name="Mol. Phylogenet. Evol.">
        <title>Genome-scale phylogeny and comparative genomics of the fungal order Sordariales.</title>
        <authorList>
            <person name="Hensen N."/>
            <person name="Bonometti L."/>
            <person name="Westerberg I."/>
            <person name="Brannstrom I.O."/>
            <person name="Guillou S."/>
            <person name="Cros-Aarteil S."/>
            <person name="Calhoun S."/>
            <person name="Haridas S."/>
            <person name="Kuo A."/>
            <person name="Mondo S."/>
            <person name="Pangilinan J."/>
            <person name="Riley R."/>
            <person name="LaButti K."/>
            <person name="Andreopoulos B."/>
            <person name="Lipzen A."/>
            <person name="Chen C."/>
            <person name="Yan M."/>
            <person name="Daum C."/>
            <person name="Ng V."/>
            <person name="Clum A."/>
            <person name="Steindorff A."/>
            <person name="Ohm R.A."/>
            <person name="Martin F."/>
            <person name="Silar P."/>
            <person name="Natvig D.O."/>
            <person name="Lalanne C."/>
            <person name="Gautier V."/>
            <person name="Ament-Velasquez S.L."/>
            <person name="Kruys A."/>
            <person name="Hutchinson M.I."/>
            <person name="Powell A.J."/>
            <person name="Barry K."/>
            <person name="Miller A.N."/>
            <person name="Grigoriev I.V."/>
            <person name="Debuchy R."/>
            <person name="Gladieux P."/>
            <person name="Hiltunen Thoren M."/>
            <person name="Johannesson H."/>
        </authorList>
    </citation>
    <scope>NUCLEOTIDE SEQUENCE</scope>
    <source>
        <strain evidence="2">CBS 314.62</strain>
    </source>
</reference>
<dbReference type="Proteomes" id="UP001270362">
    <property type="component" value="Unassembled WGS sequence"/>
</dbReference>
<sequence>MPSHGLVIGRLDGCCCKSGRGPDEPGNVESGWRLLVTKTAATTTTTTAAAMSHDCVPRLPAASTAHGMDGRKTSRSTGRRNPSSWIGPPRQRHRQLLYWVLLLILYAVRSSTVCPGCSQYSALCPVESSLALRPRLRLRLRPTRHTRGRVTCSLTLPCCNLSYRCLCDGICPRRRGGLADSALEPRYVRVVWRFTQAPARFDPRRMGRIRSNTEG</sequence>
<dbReference type="AlphaFoldDB" id="A0AAE1CF05"/>
<evidence type="ECO:0000313" key="3">
    <source>
        <dbReference type="Proteomes" id="UP001270362"/>
    </source>
</evidence>
<feature type="region of interest" description="Disordered" evidence="1">
    <location>
        <begin position="61"/>
        <end position="87"/>
    </location>
</feature>
<comment type="caution">
    <text evidence="2">The sequence shown here is derived from an EMBL/GenBank/DDBJ whole genome shotgun (WGS) entry which is preliminary data.</text>
</comment>
<accession>A0AAE1CF05</accession>
<protein>
    <submittedName>
        <fullName evidence="2">Uncharacterized protein</fullName>
    </submittedName>
</protein>
<dbReference type="EMBL" id="JAULSO010000001">
    <property type="protein sequence ID" value="KAK3692141.1"/>
    <property type="molecule type" value="Genomic_DNA"/>
</dbReference>
<reference evidence="2" key="2">
    <citation type="submission" date="2023-06" db="EMBL/GenBank/DDBJ databases">
        <authorList>
            <consortium name="Lawrence Berkeley National Laboratory"/>
            <person name="Haridas S."/>
            <person name="Hensen N."/>
            <person name="Bonometti L."/>
            <person name="Westerberg I."/>
            <person name="Brannstrom I.O."/>
            <person name="Guillou S."/>
            <person name="Cros-Aarteil S."/>
            <person name="Calhoun S."/>
            <person name="Kuo A."/>
            <person name="Mondo S."/>
            <person name="Pangilinan J."/>
            <person name="Riley R."/>
            <person name="Labutti K."/>
            <person name="Andreopoulos B."/>
            <person name="Lipzen A."/>
            <person name="Chen C."/>
            <person name="Yanf M."/>
            <person name="Daum C."/>
            <person name="Ng V."/>
            <person name="Clum A."/>
            <person name="Steindorff A."/>
            <person name="Ohm R."/>
            <person name="Martin F."/>
            <person name="Silar P."/>
            <person name="Natvig D."/>
            <person name="Lalanne C."/>
            <person name="Gautier V."/>
            <person name="Ament-Velasquez S.L."/>
            <person name="Kruys A."/>
            <person name="Hutchinson M.I."/>
            <person name="Powell A.J."/>
            <person name="Barry K."/>
            <person name="Miller A.N."/>
            <person name="Grigoriev I.V."/>
            <person name="Debuchy R."/>
            <person name="Gladieux P."/>
            <person name="Thoren M.H."/>
            <person name="Johannesson H."/>
        </authorList>
    </citation>
    <scope>NUCLEOTIDE SEQUENCE</scope>
    <source>
        <strain evidence="2">CBS 314.62</strain>
    </source>
</reference>
<proteinExistence type="predicted"/>
<gene>
    <name evidence="2" type="ORF">B0T22DRAFT_5214</name>
</gene>
<name>A0AAE1CF05_9PEZI</name>